<organism evidence="2 3">
    <name type="scientific">Bosea lathyri</name>
    <dbReference type="NCBI Taxonomy" id="1036778"/>
    <lineage>
        <taxon>Bacteria</taxon>
        <taxon>Pseudomonadati</taxon>
        <taxon>Pseudomonadota</taxon>
        <taxon>Alphaproteobacteria</taxon>
        <taxon>Hyphomicrobiales</taxon>
        <taxon>Boseaceae</taxon>
        <taxon>Bosea</taxon>
    </lineage>
</organism>
<dbReference type="AlphaFoldDB" id="A0A1H5X8F1"/>
<dbReference type="RefSeq" id="WP_200827965.1">
    <property type="nucleotide sequence ID" value="NZ_FNUY01000003.1"/>
</dbReference>
<proteinExistence type="predicted"/>
<sequence>MSIRSTFAGIATAFVLGAGALIGGSLATTTAAQAAPGWHGGHGHHGHYGHGFRHPGRHWGGHRGWGYRPAYAGYYGGGCYRVMRRAFVPGLGPVVRPVTICR</sequence>
<feature type="signal peptide" evidence="1">
    <location>
        <begin position="1"/>
        <end position="34"/>
    </location>
</feature>
<evidence type="ECO:0000256" key="1">
    <source>
        <dbReference type="SAM" id="SignalP"/>
    </source>
</evidence>
<dbReference type="EMBL" id="FNUY01000003">
    <property type="protein sequence ID" value="SEG07657.1"/>
    <property type="molecule type" value="Genomic_DNA"/>
</dbReference>
<protein>
    <recommendedName>
        <fullName evidence="4">Sulfur globule protein</fullName>
    </recommendedName>
</protein>
<evidence type="ECO:0000313" key="2">
    <source>
        <dbReference type="EMBL" id="SEG07657.1"/>
    </source>
</evidence>
<accession>A0A1H5X8F1</accession>
<evidence type="ECO:0008006" key="4">
    <source>
        <dbReference type="Google" id="ProtNLM"/>
    </source>
</evidence>
<reference evidence="2 3" key="1">
    <citation type="submission" date="2016-10" db="EMBL/GenBank/DDBJ databases">
        <authorList>
            <person name="de Groot N.N."/>
        </authorList>
    </citation>
    <scope>NUCLEOTIDE SEQUENCE [LARGE SCALE GENOMIC DNA]</scope>
    <source>
        <strain evidence="2 3">DSM 26656</strain>
    </source>
</reference>
<gene>
    <name evidence="2" type="ORF">SAMN04488115_103124</name>
</gene>
<keyword evidence="1" id="KW-0732">Signal</keyword>
<name>A0A1H5X8F1_9HYPH</name>
<evidence type="ECO:0000313" key="3">
    <source>
        <dbReference type="Proteomes" id="UP000236743"/>
    </source>
</evidence>
<feature type="chain" id="PRO_5009289175" description="Sulfur globule protein" evidence="1">
    <location>
        <begin position="35"/>
        <end position="102"/>
    </location>
</feature>
<keyword evidence="3" id="KW-1185">Reference proteome</keyword>
<dbReference type="Proteomes" id="UP000236743">
    <property type="component" value="Unassembled WGS sequence"/>
</dbReference>